<dbReference type="Proteomes" id="UP000320776">
    <property type="component" value="Chromosome"/>
</dbReference>
<dbReference type="Pfam" id="PF09992">
    <property type="entry name" value="NAGPA"/>
    <property type="match status" value="1"/>
</dbReference>
<protein>
    <submittedName>
        <fullName evidence="4">PhosphodieSPTER glycosidase</fullName>
    </submittedName>
</protein>
<keyword evidence="4" id="KW-0378">Hydrolase</keyword>
<dbReference type="InterPro" id="IPR021731">
    <property type="entry name" value="AMIN_dom"/>
</dbReference>
<dbReference type="InterPro" id="IPR018711">
    <property type="entry name" value="NAGPA"/>
</dbReference>
<keyword evidence="1" id="KW-0732">Signal</keyword>
<dbReference type="AlphaFoldDB" id="A0A517DXM3"/>
<feature type="signal peptide" evidence="1">
    <location>
        <begin position="1"/>
        <end position="29"/>
    </location>
</feature>
<dbReference type="Pfam" id="PF11741">
    <property type="entry name" value="AMIN"/>
    <property type="match status" value="1"/>
</dbReference>
<feature type="domain" description="AMIN" evidence="3">
    <location>
        <begin position="38"/>
        <end position="132"/>
    </location>
</feature>
<dbReference type="PANTHER" id="PTHR40446:SF2">
    <property type="entry name" value="N-ACETYLGLUCOSAMINE-1-PHOSPHODIESTER ALPHA-N-ACETYLGLUCOSAMINIDASE"/>
    <property type="match status" value="1"/>
</dbReference>
<keyword evidence="5" id="KW-1185">Reference proteome</keyword>
<evidence type="ECO:0000313" key="5">
    <source>
        <dbReference type="Proteomes" id="UP000320776"/>
    </source>
</evidence>
<keyword evidence="4" id="KW-0326">Glycosidase</keyword>
<name>A0A517DXM3_9FIRM</name>
<feature type="chain" id="PRO_5021889331" evidence="1">
    <location>
        <begin position="30"/>
        <end position="475"/>
    </location>
</feature>
<dbReference type="GO" id="GO:0016798">
    <property type="term" value="F:hydrolase activity, acting on glycosyl bonds"/>
    <property type="evidence" value="ECO:0007669"/>
    <property type="project" value="UniProtKB-KW"/>
</dbReference>
<dbReference type="EMBL" id="CP036259">
    <property type="protein sequence ID" value="QDR82092.1"/>
    <property type="molecule type" value="Genomic_DNA"/>
</dbReference>
<dbReference type="OrthoDB" id="9816453at2"/>
<evidence type="ECO:0000259" key="3">
    <source>
        <dbReference type="Pfam" id="PF11741"/>
    </source>
</evidence>
<dbReference type="Gene3D" id="2.60.40.3500">
    <property type="match status" value="1"/>
</dbReference>
<evidence type="ECO:0000256" key="1">
    <source>
        <dbReference type="SAM" id="SignalP"/>
    </source>
</evidence>
<dbReference type="RefSeq" id="WP_144351512.1">
    <property type="nucleotide sequence ID" value="NZ_CP036259.1"/>
</dbReference>
<evidence type="ECO:0000313" key="4">
    <source>
        <dbReference type="EMBL" id="QDR82092.1"/>
    </source>
</evidence>
<dbReference type="PANTHER" id="PTHR40446">
    <property type="entry name" value="N-ACETYLGLUCOSAMINE-1-PHOSPHODIESTER ALPHA-N-ACETYLGLUCOSAMINIDASE"/>
    <property type="match status" value="1"/>
</dbReference>
<reference evidence="4 5" key="1">
    <citation type="submission" date="2019-02" db="EMBL/GenBank/DDBJ databases">
        <title>Closed genome of Sporomusa termitida DSM 4440.</title>
        <authorList>
            <person name="Poehlein A."/>
            <person name="Daniel R."/>
        </authorList>
    </citation>
    <scope>NUCLEOTIDE SEQUENCE [LARGE SCALE GENOMIC DNA]</scope>
    <source>
        <strain evidence="4 5">DSM 4440</strain>
    </source>
</reference>
<evidence type="ECO:0000259" key="2">
    <source>
        <dbReference type="Pfam" id="PF09992"/>
    </source>
</evidence>
<feature type="domain" description="Phosphodiester glycosidase" evidence="2">
    <location>
        <begin position="298"/>
        <end position="468"/>
    </location>
</feature>
<dbReference type="KEGG" id="sted:SPTER_35130"/>
<organism evidence="4 5">
    <name type="scientific">Sporomusa termitida</name>
    <dbReference type="NCBI Taxonomy" id="2377"/>
    <lineage>
        <taxon>Bacteria</taxon>
        <taxon>Bacillati</taxon>
        <taxon>Bacillota</taxon>
        <taxon>Negativicutes</taxon>
        <taxon>Selenomonadales</taxon>
        <taxon>Sporomusaceae</taxon>
        <taxon>Sporomusa</taxon>
    </lineage>
</organism>
<sequence>MFNRPGLKRPLLTACIFLVVLLLQGAAWAASEPVVSKIRLSQDAEKVRIVFDVSDLPEYKIMTLENPLRLVIDMPGVANKGIAQYRVNDPTVARVRLAAPEPGKLRAVVDLKTPYLYKVFTLKDPNRLVVDIIKDYEQKQVEELAPGLTYTSWLRNQASGPLWAHILEVDPQAGFAVQPVLSNGVIKGLEPLLPMAERAGAIAAVNGSYFGPDGTIIGLLKIDGEIASTPALPRTALGIMPDGRMLIDQVEYEGQVELPDDRTVTIHGVNRPRGENELVLYNGLYAPATGSNNFGREYVVVNGKVTAVNTGNSPIPPAGFVLSAHGAAAGLLAGLSIGDGVRLQQTLGPEWDKTRHALGAGPMLVKNNSVFLTTKIEEFGSDVAGGRAPRTALGLKADGKILVVVVDGRQELSTGMTLLELALFMQELGAQEAMNLDGGGSSEMVLNGKIINRPSDRRERRVGDALAIISSRVAN</sequence>
<proteinExistence type="predicted"/>
<gene>
    <name evidence="4" type="ORF">SPTER_35130</name>
</gene>
<accession>A0A517DXM3</accession>